<name>A0A9E7ZTL8_9HYPH</name>
<organism evidence="3">
    <name type="scientific">Bosea sp. NBC_00436</name>
    <dbReference type="NCBI Taxonomy" id="2969620"/>
    <lineage>
        <taxon>Bacteria</taxon>
        <taxon>Pseudomonadati</taxon>
        <taxon>Pseudomonadota</taxon>
        <taxon>Alphaproteobacteria</taxon>
        <taxon>Hyphomicrobiales</taxon>
        <taxon>Boseaceae</taxon>
        <taxon>Bosea</taxon>
    </lineage>
</organism>
<gene>
    <name evidence="3" type="ORF">NWE54_24440</name>
</gene>
<dbReference type="Gene3D" id="3.40.50.300">
    <property type="entry name" value="P-loop containing nucleotide triphosphate hydrolases"/>
    <property type="match status" value="1"/>
</dbReference>
<feature type="compositionally biased region" description="Low complexity" evidence="1">
    <location>
        <begin position="372"/>
        <end position="384"/>
    </location>
</feature>
<dbReference type="InterPro" id="IPR003593">
    <property type="entry name" value="AAA+_ATPase"/>
</dbReference>
<dbReference type="InterPro" id="IPR027417">
    <property type="entry name" value="P-loop_NTPase"/>
</dbReference>
<dbReference type="AlphaFoldDB" id="A0A9E7ZTL8"/>
<evidence type="ECO:0000256" key="1">
    <source>
        <dbReference type="SAM" id="MobiDB-lite"/>
    </source>
</evidence>
<dbReference type="SUPFAM" id="SSF52540">
    <property type="entry name" value="P-loop containing nucleoside triphosphate hydrolases"/>
    <property type="match status" value="1"/>
</dbReference>
<protein>
    <submittedName>
        <fullName evidence="3">AAA family ATPase</fullName>
    </submittedName>
</protein>
<dbReference type="SMART" id="SM00382">
    <property type="entry name" value="AAA"/>
    <property type="match status" value="1"/>
</dbReference>
<accession>A0A9E7ZTL8</accession>
<reference evidence="3" key="1">
    <citation type="submission" date="2022-08" db="EMBL/GenBank/DDBJ databases">
        <title>Complete Genome Sequences of 2 Bosea sp. soil isolates.</title>
        <authorList>
            <person name="Alvarez Arevalo M."/>
            <person name="Sterndorff E.B."/>
            <person name="Faurdal D."/>
            <person name="Joergensen T.S."/>
            <person name="Weber T."/>
        </authorList>
    </citation>
    <scope>NUCLEOTIDE SEQUENCE</scope>
    <source>
        <strain evidence="3">NBC_00436</strain>
    </source>
</reference>
<feature type="domain" description="AAA+ ATPase" evidence="2">
    <location>
        <begin position="41"/>
        <end position="209"/>
    </location>
</feature>
<evidence type="ECO:0000259" key="2">
    <source>
        <dbReference type="SMART" id="SM00382"/>
    </source>
</evidence>
<feature type="region of interest" description="Disordered" evidence="1">
    <location>
        <begin position="334"/>
        <end position="422"/>
    </location>
</feature>
<sequence length="513" mass="53326">MTDPDKPSITARVRPASAYWVAGRDPKPPPVRWLIPGMVPLGGLVTLIGAPGSGKSAIMAALGVAVATSGEWLGIPAAAGVPVFVSYEAATSTRRRLAAALADLGAATPIVSIAPDLTLLDRGAEDDLAELLREVARDCGSPPTLLILDSLQSATRGADENSSKDIGRAFGVLQRLAAAFHLTVILIAHNGKDGGREARGTSFILGDVDAQLFLAPENGGGTIEVVKLRDGEPRKPVFFKLVSQGDDLVKAVAAEGPRHDPTRVSPDQGALLGLLIQAGGAMPVAEWEAAQDAALLTVKERSSKALRQARYGCKRKLLETGRIVIESGTVSVSKASANHDSDAPLSPEENSMMDATSNSVSSVSKRQNLGNSDAESVSEAASESPLYRGGSGVLTLGGSENPSASESRIADGGGSKAAPTSRRSDIAMAIEVLNETSGGMPLDDFTAELTARMIAADLWHPADAESETARTIAQLQSRALVRVSDDLDGQVIELRQQSSAGGFDRRPSPIAAE</sequence>
<feature type="compositionally biased region" description="Polar residues" evidence="1">
    <location>
        <begin position="353"/>
        <end position="371"/>
    </location>
</feature>
<evidence type="ECO:0000313" key="3">
    <source>
        <dbReference type="EMBL" id="UZF86867.1"/>
    </source>
</evidence>
<dbReference type="EMBL" id="CP102774">
    <property type="protein sequence ID" value="UZF86867.1"/>
    <property type="molecule type" value="Genomic_DNA"/>
</dbReference>
<dbReference type="Pfam" id="PF13481">
    <property type="entry name" value="AAA_25"/>
    <property type="match status" value="1"/>
</dbReference>
<proteinExistence type="predicted"/>